<evidence type="ECO:0000313" key="3">
    <source>
        <dbReference type="Proteomes" id="UP000298663"/>
    </source>
</evidence>
<gene>
    <name evidence="2" type="ORF">L596_024086</name>
</gene>
<dbReference type="AlphaFoldDB" id="A0A4U5MFN3"/>
<proteinExistence type="predicted"/>
<accession>A0A4U5MFN3</accession>
<comment type="caution">
    <text evidence="2">The sequence shown here is derived from an EMBL/GenBank/DDBJ whole genome shotgun (WGS) entry which is preliminary data.</text>
</comment>
<dbReference type="EMBL" id="AZBU02000008">
    <property type="protein sequence ID" value="TKR68037.1"/>
    <property type="molecule type" value="Genomic_DNA"/>
</dbReference>
<evidence type="ECO:0000313" key="2">
    <source>
        <dbReference type="EMBL" id="TKR68037.1"/>
    </source>
</evidence>
<reference evidence="2 3" key="1">
    <citation type="journal article" date="2015" name="Genome Biol.">
        <title>Comparative genomics of Steinernema reveals deeply conserved gene regulatory networks.</title>
        <authorList>
            <person name="Dillman A.R."/>
            <person name="Macchietto M."/>
            <person name="Porter C.F."/>
            <person name="Rogers A."/>
            <person name="Williams B."/>
            <person name="Antoshechkin I."/>
            <person name="Lee M.M."/>
            <person name="Goodwin Z."/>
            <person name="Lu X."/>
            <person name="Lewis E.E."/>
            <person name="Goodrich-Blair H."/>
            <person name="Stock S.P."/>
            <person name="Adams B.J."/>
            <person name="Sternberg P.W."/>
            <person name="Mortazavi A."/>
        </authorList>
    </citation>
    <scope>NUCLEOTIDE SEQUENCE [LARGE SCALE GENOMIC DNA]</scope>
    <source>
        <strain evidence="2 3">ALL</strain>
    </source>
</reference>
<sequence length="90" mass="10273">MERDFRGLSGTRRCKEIQIQTIDALQNNRTPSSINTDKSKHQKRVIDRISRANESGFFGGAKSLVPESSTPKQTKRHAIYKFPGSKRLLR</sequence>
<protein>
    <submittedName>
        <fullName evidence="2">Uncharacterized protein</fullName>
    </submittedName>
</protein>
<dbReference type="Proteomes" id="UP000298663">
    <property type="component" value="Unassembled WGS sequence"/>
</dbReference>
<evidence type="ECO:0000256" key="1">
    <source>
        <dbReference type="SAM" id="MobiDB-lite"/>
    </source>
</evidence>
<feature type="region of interest" description="Disordered" evidence="1">
    <location>
        <begin position="62"/>
        <end position="90"/>
    </location>
</feature>
<keyword evidence="3" id="KW-1185">Reference proteome</keyword>
<name>A0A4U5MFN3_STECR</name>
<organism evidence="2 3">
    <name type="scientific">Steinernema carpocapsae</name>
    <name type="common">Entomopathogenic nematode</name>
    <dbReference type="NCBI Taxonomy" id="34508"/>
    <lineage>
        <taxon>Eukaryota</taxon>
        <taxon>Metazoa</taxon>
        <taxon>Ecdysozoa</taxon>
        <taxon>Nematoda</taxon>
        <taxon>Chromadorea</taxon>
        <taxon>Rhabditida</taxon>
        <taxon>Tylenchina</taxon>
        <taxon>Panagrolaimomorpha</taxon>
        <taxon>Strongyloidoidea</taxon>
        <taxon>Steinernematidae</taxon>
        <taxon>Steinernema</taxon>
    </lineage>
</organism>
<reference evidence="2 3" key="2">
    <citation type="journal article" date="2019" name="G3 (Bethesda)">
        <title>Hybrid Assembly of the Genome of the Entomopathogenic Nematode Steinernema carpocapsae Identifies the X-Chromosome.</title>
        <authorList>
            <person name="Serra L."/>
            <person name="Macchietto M."/>
            <person name="Macias-Munoz A."/>
            <person name="McGill C.J."/>
            <person name="Rodriguez I.M."/>
            <person name="Rodriguez B."/>
            <person name="Murad R."/>
            <person name="Mortazavi A."/>
        </authorList>
    </citation>
    <scope>NUCLEOTIDE SEQUENCE [LARGE SCALE GENOMIC DNA]</scope>
    <source>
        <strain evidence="2 3">ALL</strain>
    </source>
</reference>